<dbReference type="Gene3D" id="3.40.630.30">
    <property type="match status" value="1"/>
</dbReference>
<dbReference type="PANTHER" id="PTHR43877">
    <property type="entry name" value="AMINOALKYLPHOSPHONATE N-ACETYLTRANSFERASE-RELATED-RELATED"/>
    <property type="match status" value="1"/>
</dbReference>
<evidence type="ECO:0000259" key="3">
    <source>
        <dbReference type="PROSITE" id="PS51186"/>
    </source>
</evidence>
<dbReference type="SUPFAM" id="SSF55729">
    <property type="entry name" value="Acyl-CoA N-acyltransferases (Nat)"/>
    <property type="match status" value="1"/>
</dbReference>
<protein>
    <submittedName>
        <fullName evidence="4">GNAT family N-acetyltransferase</fullName>
        <ecNumber evidence="4">2.3.1.-</ecNumber>
    </submittedName>
</protein>
<gene>
    <name evidence="4" type="ORF">NX722_02980</name>
</gene>
<dbReference type="Proteomes" id="UP001209854">
    <property type="component" value="Unassembled WGS sequence"/>
</dbReference>
<name>A0ABT3MRE6_9GAMM</name>
<dbReference type="Pfam" id="PF00583">
    <property type="entry name" value="Acetyltransf_1"/>
    <property type="match status" value="1"/>
</dbReference>
<dbReference type="InterPro" id="IPR050832">
    <property type="entry name" value="Bact_Acetyltransf"/>
</dbReference>
<evidence type="ECO:0000313" key="5">
    <source>
        <dbReference type="Proteomes" id="UP001209854"/>
    </source>
</evidence>
<dbReference type="InterPro" id="IPR000182">
    <property type="entry name" value="GNAT_dom"/>
</dbReference>
<dbReference type="EC" id="2.3.1.-" evidence="4"/>
<evidence type="ECO:0000313" key="4">
    <source>
        <dbReference type="EMBL" id="MCW7551624.1"/>
    </source>
</evidence>
<dbReference type="EMBL" id="JAPFCC010000001">
    <property type="protein sequence ID" value="MCW7551624.1"/>
    <property type="molecule type" value="Genomic_DNA"/>
</dbReference>
<feature type="domain" description="N-acetyltransferase" evidence="3">
    <location>
        <begin position="4"/>
        <end position="155"/>
    </location>
</feature>
<accession>A0ABT3MRE6</accession>
<reference evidence="4 5" key="1">
    <citation type="submission" date="2022-10" db="EMBL/GenBank/DDBJ databases">
        <title>High-quality genome sequences of two octocoral-associated bacteria, Endozoicomonas euniceicola EF212 and Endozoicomonas gorgoniicola PS125.</title>
        <authorList>
            <person name="Chiou Y.-J."/>
            <person name="Chen Y.-H."/>
        </authorList>
    </citation>
    <scope>NUCLEOTIDE SEQUENCE [LARGE SCALE GENOMIC DNA]</scope>
    <source>
        <strain evidence="4 5">PS125</strain>
    </source>
</reference>
<keyword evidence="5" id="KW-1185">Reference proteome</keyword>
<dbReference type="CDD" id="cd04301">
    <property type="entry name" value="NAT_SF"/>
    <property type="match status" value="1"/>
</dbReference>
<proteinExistence type="predicted"/>
<dbReference type="RefSeq" id="WP_262566659.1">
    <property type="nucleotide sequence ID" value="NZ_JAPFCC010000001.1"/>
</dbReference>
<evidence type="ECO:0000256" key="1">
    <source>
        <dbReference type="ARBA" id="ARBA00022679"/>
    </source>
</evidence>
<dbReference type="PROSITE" id="PS51186">
    <property type="entry name" value="GNAT"/>
    <property type="match status" value="1"/>
</dbReference>
<sequence length="164" mass="18568">MSEIIIRHSEVADIPEIKRIYEGKVASSGTLQLPYSSMQLWQSRLENLPTGFCSLVAEQNSEIIAQVGFEVYQNPRRKHVGSFGMAVKDSHQNQGVGSKLLSEITNLADNWLNLRRIEITVFTDNEAAICLYKKHGFTIEGESPDYAFRNGKYVSVYHMGRVRT</sequence>
<keyword evidence="1 4" id="KW-0808">Transferase</keyword>
<evidence type="ECO:0000256" key="2">
    <source>
        <dbReference type="ARBA" id="ARBA00023315"/>
    </source>
</evidence>
<organism evidence="4 5">
    <name type="scientific">Endozoicomonas gorgoniicola</name>
    <dbReference type="NCBI Taxonomy" id="1234144"/>
    <lineage>
        <taxon>Bacteria</taxon>
        <taxon>Pseudomonadati</taxon>
        <taxon>Pseudomonadota</taxon>
        <taxon>Gammaproteobacteria</taxon>
        <taxon>Oceanospirillales</taxon>
        <taxon>Endozoicomonadaceae</taxon>
        <taxon>Endozoicomonas</taxon>
    </lineage>
</organism>
<dbReference type="InterPro" id="IPR016181">
    <property type="entry name" value="Acyl_CoA_acyltransferase"/>
</dbReference>
<comment type="caution">
    <text evidence="4">The sequence shown here is derived from an EMBL/GenBank/DDBJ whole genome shotgun (WGS) entry which is preliminary data.</text>
</comment>
<keyword evidence="2 4" id="KW-0012">Acyltransferase</keyword>
<dbReference type="GO" id="GO:0016746">
    <property type="term" value="F:acyltransferase activity"/>
    <property type="evidence" value="ECO:0007669"/>
    <property type="project" value="UniProtKB-KW"/>
</dbReference>